<reference evidence="3 4" key="1">
    <citation type="submission" date="2019-06" db="EMBL/GenBank/DDBJ databases">
        <title>A complete genome sequence for Luteibacter pinisoli MAH-14.</title>
        <authorList>
            <person name="Baltrus D.A."/>
        </authorList>
    </citation>
    <scope>NUCLEOTIDE SEQUENCE [LARGE SCALE GENOMIC DNA]</scope>
    <source>
        <strain evidence="3 4">MAH-14</strain>
    </source>
</reference>
<accession>A0A4Y5YZJ1</accession>
<dbReference type="Gene3D" id="3.30.565.40">
    <property type="entry name" value="Fervidobacterium nodosum Rt17-B1 like"/>
    <property type="match status" value="1"/>
</dbReference>
<feature type="region of interest" description="Disordered" evidence="1">
    <location>
        <begin position="35"/>
        <end position="56"/>
    </location>
</feature>
<evidence type="ECO:0000313" key="3">
    <source>
        <dbReference type="EMBL" id="QDE38402.1"/>
    </source>
</evidence>
<protein>
    <submittedName>
        <fullName evidence="3">DUF3298 domain-containing protein</fullName>
    </submittedName>
</protein>
<dbReference type="Gene3D" id="3.90.640.20">
    <property type="entry name" value="Heat-shock cognate protein, ATPase"/>
    <property type="match status" value="1"/>
</dbReference>
<organism evidence="3 4">
    <name type="scientific">Luteibacter pinisoli</name>
    <dbReference type="NCBI Taxonomy" id="2589080"/>
    <lineage>
        <taxon>Bacteria</taxon>
        <taxon>Pseudomonadati</taxon>
        <taxon>Pseudomonadota</taxon>
        <taxon>Gammaproteobacteria</taxon>
        <taxon>Lysobacterales</taxon>
        <taxon>Rhodanobacteraceae</taxon>
        <taxon>Luteibacter</taxon>
    </lineage>
</organism>
<sequence length="266" mass="29108">MRASQGENAEMLVRHILSLVIATAGLAACRDGADRTNGGHTAPPAQASADKDTRSGEDGLYTMELTLPDLPPRADALRHAIDRYVDRQKRAFLDSLDAPGARDRAREIPWDLNLDIAVSARTDRFINVQVDGQAFTGGAHPAPIVDSFTFDKEVGRVVGIREMFADPDGAETVFASEARRQLITQLDDQDEPLASDTQQIEEGTAPGKDHYRVFSLLTGPDDKVHGLTFIFPPYQVAAYVAGPQAVDVPSQAFLSYLKPEYREAFR</sequence>
<feature type="domain" description="DUF3298" evidence="2">
    <location>
        <begin position="164"/>
        <end position="249"/>
    </location>
</feature>
<dbReference type="InterPro" id="IPR021729">
    <property type="entry name" value="DUF3298"/>
</dbReference>
<evidence type="ECO:0000256" key="1">
    <source>
        <dbReference type="SAM" id="MobiDB-lite"/>
    </source>
</evidence>
<dbReference type="Pfam" id="PF11738">
    <property type="entry name" value="DUF3298"/>
    <property type="match status" value="1"/>
</dbReference>
<proteinExistence type="predicted"/>
<evidence type="ECO:0000313" key="4">
    <source>
        <dbReference type="Proteomes" id="UP000316093"/>
    </source>
</evidence>
<dbReference type="OrthoDB" id="5637at2"/>
<dbReference type="AlphaFoldDB" id="A0A4Y5YZJ1"/>
<name>A0A4Y5YZJ1_9GAMM</name>
<dbReference type="KEGG" id="lpy:FIV34_03895"/>
<dbReference type="EMBL" id="CP041046">
    <property type="protein sequence ID" value="QDE38402.1"/>
    <property type="molecule type" value="Genomic_DNA"/>
</dbReference>
<keyword evidence="4" id="KW-1185">Reference proteome</keyword>
<gene>
    <name evidence="3" type="ORF">FIV34_03895</name>
</gene>
<dbReference type="InterPro" id="IPR037126">
    <property type="entry name" value="PdaC/RsiV-like_sf"/>
</dbReference>
<evidence type="ECO:0000259" key="2">
    <source>
        <dbReference type="Pfam" id="PF11738"/>
    </source>
</evidence>
<dbReference type="PROSITE" id="PS51257">
    <property type="entry name" value="PROKAR_LIPOPROTEIN"/>
    <property type="match status" value="1"/>
</dbReference>
<dbReference type="Proteomes" id="UP000316093">
    <property type="component" value="Chromosome"/>
</dbReference>